<evidence type="ECO:0000313" key="2">
    <source>
        <dbReference type="EMBL" id="MCB8883720.1"/>
    </source>
</evidence>
<dbReference type="InterPro" id="IPR014710">
    <property type="entry name" value="RmlC-like_jellyroll"/>
</dbReference>
<dbReference type="EMBL" id="JAESVA010000015">
    <property type="protein sequence ID" value="MCB8883720.1"/>
    <property type="molecule type" value="Genomic_DNA"/>
</dbReference>
<reference evidence="2 3" key="1">
    <citation type="journal article" date="2021" name="Microorganisms">
        <title>Acidisoma silvae sp. nov. and Acidisomacellulosilytica sp. nov., Two Acidophilic Bacteria Isolated from Decaying Wood, Hydrolyzing Cellulose and Producing Poly-3-hydroxybutyrate.</title>
        <authorList>
            <person name="Mieszkin S."/>
            <person name="Pouder E."/>
            <person name="Uroz S."/>
            <person name="Simon-Colin C."/>
            <person name="Alain K."/>
        </authorList>
    </citation>
    <scope>NUCLEOTIDE SEQUENCE [LARGE SCALE GENOMIC DNA]</scope>
    <source>
        <strain evidence="2 3">HW T5.17</strain>
    </source>
</reference>
<organism evidence="2 3">
    <name type="scientific">Acidisoma cellulosilyticum</name>
    <dbReference type="NCBI Taxonomy" id="2802395"/>
    <lineage>
        <taxon>Bacteria</taxon>
        <taxon>Pseudomonadati</taxon>
        <taxon>Pseudomonadota</taxon>
        <taxon>Alphaproteobacteria</taxon>
        <taxon>Acetobacterales</taxon>
        <taxon>Acidocellaceae</taxon>
        <taxon>Acidisoma</taxon>
    </lineage>
</organism>
<dbReference type="AlphaFoldDB" id="A0A963Z6I5"/>
<keyword evidence="3" id="KW-1185">Reference proteome</keyword>
<dbReference type="Gene3D" id="2.60.120.10">
    <property type="entry name" value="Jelly Rolls"/>
    <property type="match status" value="1"/>
</dbReference>
<evidence type="ECO:0000259" key="1">
    <source>
        <dbReference type="Pfam" id="PF05899"/>
    </source>
</evidence>
<dbReference type="PANTHER" id="PTHR40943:SF1">
    <property type="entry name" value="CYTOPLASMIC PROTEIN"/>
    <property type="match status" value="1"/>
</dbReference>
<dbReference type="InterPro" id="IPR008579">
    <property type="entry name" value="UGlyAH_Cupin_dom"/>
</dbReference>
<dbReference type="Pfam" id="PF05899">
    <property type="entry name" value="Cupin_3"/>
    <property type="match status" value="1"/>
</dbReference>
<dbReference type="PANTHER" id="PTHR40943">
    <property type="entry name" value="CYTOPLASMIC PROTEIN-RELATED"/>
    <property type="match status" value="1"/>
</dbReference>
<dbReference type="RefSeq" id="WP_227310403.1">
    <property type="nucleotide sequence ID" value="NZ_JAESVA010000015.1"/>
</dbReference>
<name>A0A963Z6I5_9PROT</name>
<gene>
    <name evidence="2" type="ORF">ACELLULO517_25950</name>
</gene>
<accession>A0A963Z6I5</accession>
<feature type="domain" description="(S)-ureidoglycine aminohydrolase cupin" evidence="1">
    <location>
        <begin position="43"/>
        <end position="111"/>
    </location>
</feature>
<dbReference type="Proteomes" id="UP000721844">
    <property type="component" value="Unassembled WGS sequence"/>
</dbReference>
<protein>
    <submittedName>
        <fullName evidence="2">DUF861 domain-containing protein</fullName>
    </submittedName>
</protein>
<sequence>MTSLQIFDLHNLPQPVESRPSAERVMDGDPAFKTWELATVHDRKIRSGVWEASPGSYRSVKGGVFEYCTILSGLVELTEDGCDPVILGPGATFVMQPDFVGSWRTIETVRKLWVTVSP</sequence>
<evidence type="ECO:0000313" key="3">
    <source>
        <dbReference type="Proteomes" id="UP000721844"/>
    </source>
</evidence>
<comment type="caution">
    <text evidence="2">The sequence shown here is derived from an EMBL/GenBank/DDBJ whole genome shotgun (WGS) entry which is preliminary data.</text>
</comment>
<proteinExistence type="predicted"/>
<dbReference type="SUPFAM" id="SSF51182">
    <property type="entry name" value="RmlC-like cupins"/>
    <property type="match status" value="1"/>
</dbReference>
<dbReference type="InterPro" id="IPR011051">
    <property type="entry name" value="RmlC_Cupin_sf"/>
</dbReference>